<keyword evidence="9" id="KW-0249">Electron transport</keyword>
<dbReference type="GO" id="GO:0022900">
    <property type="term" value="P:electron transport chain"/>
    <property type="evidence" value="ECO:0007669"/>
    <property type="project" value="InterPro"/>
</dbReference>
<evidence type="ECO:0000256" key="2">
    <source>
        <dbReference type="ARBA" id="ARBA00004298"/>
    </source>
</evidence>
<dbReference type="AlphaFoldDB" id="A0A6P7UB78"/>
<keyword evidence="10" id="KW-1133">Transmembrane helix</keyword>
<organism evidence="15 16">
    <name type="scientific">Octopus sinensis</name>
    <name type="common">East Asian common octopus</name>
    <dbReference type="NCBI Taxonomy" id="2607531"/>
    <lineage>
        <taxon>Eukaryota</taxon>
        <taxon>Metazoa</taxon>
        <taxon>Spiralia</taxon>
        <taxon>Lophotrochozoa</taxon>
        <taxon>Mollusca</taxon>
        <taxon>Cephalopoda</taxon>
        <taxon>Coleoidea</taxon>
        <taxon>Octopodiformes</taxon>
        <taxon>Octopoda</taxon>
        <taxon>Incirrata</taxon>
        <taxon>Octopodidae</taxon>
        <taxon>Octopus</taxon>
    </lineage>
</organism>
<gene>
    <name evidence="16" type="primary">LOC115232464</name>
</gene>
<keyword evidence="12" id="KW-0472">Membrane</keyword>
<evidence type="ECO:0000256" key="11">
    <source>
        <dbReference type="ARBA" id="ARBA00023128"/>
    </source>
</evidence>
<dbReference type="PANTHER" id="PTHR15082">
    <property type="entry name" value="NADH-UBIQUINONE OXIDOREDUCTASE B12 SUBUNIT"/>
    <property type="match status" value="1"/>
</dbReference>
<dbReference type="InterPro" id="IPR012576">
    <property type="entry name" value="NDUFB3"/>
</dbReference>
<evidence type="ECO:0000256" key="7">
    <source>
        <dbReference type="ARBA" id="ARBA00022692"/>
    </source>
</evidence>
<reference evidence="16" key="1">
    <citation type="submission" date="2025-08" db="UniProtKB">
        <authorList>
            <consortium name="RefSeq"/>
        </authorList>
    </citation>
    <scope>IDENTIFICATION</scope>
</reference>
<keyword evidence="15" id="KW-1185">Reference proteome</keyword>
<keyword evidence="7" id="KW-0812">Transmembrane</keyword>
<evidence type="ECO:0000256" key="8">
    <source>
        <dbReference type="ARBA" id="ARBA00022792"/>
    </source>
</evidence>
<comment type="similarity">
    <text evidence="3">Belongs to the complex I NDUFB3 subunit family.</text>
</comment>
<dbReference type="Pfam" id="PF08122">
    <property type="entry name" value="NDUF_B12"/>
    <property type="match status" value="1"/>
</dbReference>
<evidence type="ECO:0000256" key="13">
    <source>
        <dbReference type="ARBA" id="ARBA00030217"/>
    </source>
</evidence>
<accession>A0A6P7UB78</accession>
<evidence type="ECO:0000256" key="4">
    <source>
        <dbReference type="ARBA" id="ARBA00018680"/>
    </source>
</evidence>
<dbReference type="PANTHER" id="PTHR15082:SF2">
    <property type="entry name" value="NADH DEHYDROGENASE [UBIQUINONE] 1 BETA SUBCOMPLEX SUBUNIT 3"/>
    <property type="match status" value="1"/>
</dbReference>
<comment type="subcellular location">
    <subcellularLocation>
        <location evidence="2">Mitochondrion inner membrane</location>
        <topology evidence="2">Single-pass membrane protein</topology>
        <orientation evidence="2">Matrix side</orientation>
    </subcellularLocation>
</comment>
<proteinExistence type="inferred from homology"/>
<keyword evidence="11" id="KW-0496">Mitochondrion</keyword>
<dbReference type="Proteomes" id="UP000515154">
    <property type="component" value="Linkage group LG2"/>
</dbReference>
<evidence type="ECO:0000256" key="3">
    <source>
        <dbReference type="ARBA" id="ARBA00005667"/>
    </source>
</evidence>
<evidence type="ECO:0000256" key="12">
    <source>
        <dbReference type="ARBA" id="ARBA00023136"/>
    </source>
</evidence>
<protein>
    <recommendedName>
        <fullName evidence="4">NADH dehydrogenase [ubiquinone] 1 beta subcomplex subunit 3</fullName>
    </recommendedName>
    <alternativeName>
        <fullName evidence="13">Complex I-B12</fullName>
    </alternativeName>
    <alternativeName>
        <fullName evidence="14">NADH-ubiquinone oxidoreductase B12 subunit</fullName>
    </alternativeName>
</protein>
<evidence type="ECO:0000256" key="5">
    <source>
        <dbReference type="ARBA" id="ARBA00022448"/>
    </source>
</evidence>
<evidence type="ECO:0000256" key="14">
    <source>
        <dbReference type="ARBA" id="ARBA00032688"/>
    </source>
</evidence>
<keyword evidence="8" id="KW-0999">Mitochondrion inner membrane</keyword>
<keyword evidence="6" id="KW-0679">Respiratory chain</keyword>
<evidence type="ECO:0000256" key="10">
    <source>
        <dbReference type="ARBA" id="ARBA00022989"/>
    </source>
</evidence>
<evidence type="ECO:0000313" key="16">
    <source>
        <dbReference type="RefSeq" id="XP_029658206.1"/>
    </source>
</evidence>
<dbReference type="GO" id="GO:0005743">
    <property type="term" value="C:mitochondrial inner membrane"/>
    <property type="evidence" value="ECO:0007669"/>
    <property type="project" value="UniProtKB-SubCell"/>
</dbReference>
<comment type="function">
    <text evidence="1">Accessory subunit of the mitochondrial membrane respiratory chain NADH dehydrogenase (Complex I), that is believed not to be involved in catalysis. Complex I functions in the transfer of electrons from NADH to the respiratory chain. The immediate electron acceptor for the enzyme is believed to be ubiquinone.</text>
</comment>
<evidence type="ECO:0000256" key="6">
    <source>
        <dbReference type="ARBA" id="ARBA00022660"/>
    </source>
</evidence>
<keyword evidence="5" id="KW-0813">Transport</keyword>
<dbReference type="GO" id="GO:0032981">
    <property type="term" value="P:mitochondrial respiratory chain complex I assembly"/>
    <property type="evidence" value="ECO:0007669"/>
    <property type="project" value="TreeGrafter"/>
</dbReference>
<name>A0A6P7UB78_9MOLL</name>
<dbReference type="RefSeq" id="XP_029658206.1">
    <property type="nucleotide sequence ID" value="XM_029802346.2"/>
</dbReference>
<evidence type="ECO:0000256" key="9">
    <source>
        <dbReference type="ARBA" id="ARBA00022982"/>
    </source>
</evidence>
<sequence>MGGVKFEVPDWRQYKVEDAPRLQILEKRLASHGLKDPWIRNEVWRYHKKNWNPVIVNLKNSALCGFKYAFAAMVVTVLAEKLLSKRSSKKDEAHC</sequence>
<evidence type="ECO:0000256" key="1">
    <source>
        <dbReference type="ARBA" id="ARBA00003195"/>
    </source>
</evidence>
<dbReference type="KEGG" id="osn:115232464"/>
<evidence type="ECO:0000313" key="15">
    <source>
        <dbReference type="Proteomes" id="UP000515154"/>
    </source>
</evidence>